<evidence type="ECO:0000313" key="1">
    <source>
        <dbReference type="EMBL" id="PDS52262.1"/>
    </source>
</evidence>
<evidence type="ECO:0000313" key="3">
    <source>
        <dbReference type="Proteomes" id="UP000219972"/>
    </source>
</evidence>
<proteinExistence type="predicted"/>
<reference evidence="2" key="3">
    <citation type="submission" date="2018-11" db="EMBL/GenBank/DDBJ databases">
        <authorList>
            <person name="Huo Y."/>
        </authorList>
    </citation>
    <scope>NUCLEOTIDE SEQUENCE</scope>
    <source>
        <strain evidence="2">CCBAU 23252</strain>
    </source>
</reference>
<comment type="caution">
    <text evidence="2">The sequence shown here is derived from an EMBL/GenBank/DDBJ whole genome shotgun (WGS) entry which is preliminary data.</text>
</comment>
<dbReference type="EMBL" id="RIBW01000005">
    <property type="protein sequence ID" value="RUM01749.1"/>
    <property type="molecule type" value="Genomic_DNA"/>
</dbReference>
<evidence type="ECO:0000313" key="4">
    <source>
        <dbReference type="Proteomes" id="UP000273611"/>
    </source>
</evidence>
<reference evidence="2 4" key="1">
    <citation type="journal article" date="2015" name="Int. J. Syst. Evol. Microbiol.">
        <title>Rhizobium anhuiense sp. nov., isolated from effective nodules of Vicia faba and Pisum sativum.</title>
        <authorList>
            <person name="Zhang Y.J."/>
            <person name="Zheng W.T."/>
            <person name="Everall I."/>
            <person name="Young J.P."/>
            <person name="Zhang X.X."/>
            <person name="Tian C.F."/>
            <person name="Sui X.H."/>
            <person name="Wang E.T."/>
            <person name="Chen W.X."/>
        </authorList>
    </citation>
    <scope>NUCLEOTIDE SEQUENCE [LARGE SCALE GENOMIC DNA]</scope>
    <source>
        <strain evidence="2 4">CCBAU 23252</strain>
    </source>
</reference>
<gene>
    <name evidence="1" type="ORF">CO662_09845</name>
    <name evidence="2" type="ORF">EEQ99_15135</name>
</gene>
<dbReference type="EMBL" id="NWSL01000004">
    <property type="protein sequence ID" value="PDS52262.1"/>
    <property type="molecule type" value="Genomic_DNA"/>
</dbReference>
<reference evidence="1 3" key="2">
    <citation type="submission" date="2017-09" db="EMBL/GenBank/DDBJ databases">
        <title>Comparative genomics of rhizobia isolated from Phaseolus vulgaris in China.</title>
        <authorList>
            <person name="Tong W."/>
        </authorList>
    </citation>
    <scope>NUCLEOTIDE SEQUENCE [LARGE SCALE GENOMIC DNA]</scope>
    <source>
        <strain evidence="1 3">Y27</strain>
    </source>
</reference>
<keyword evidence="3" id="KW-1185">Reference proteome</keyword>
<organism evidence="2 4">
    <name type="scientific">Rhizobium anhuiense</name>
    <dbReference type="NCBI Taxonomy" id="1184720"/>
    <lineage>
        <taxon>Bacteria</taxon>
        <taxon>Pseudomonadati</taxon>
        <taxon>Pseudomonadota</taxon>
        <taxon>Alphaproteobacteria</taxon>
        <taxon>Hyphomicrobiales</taxon>
        <taxon>Rhizobiaceae</taxon>
        <taxon>Rhizobium/Agrobacterium group</taxon>
        <taxon>Rhizobium</taxon>
    </lineage>
</organism>
<evidence type="ECO:0000313" key="2">
    <source>
        <dbReference type="EMBL" id="RUM01749.1"/>
    </source>
</evidence>
<dbReference type="GeneID" id="75219256"/>
<dbReference type="Proteomes" id="UP000219972">
    <property type="component" value="Unassembled WGS sequence"/>
</dbReference>
<sequence length="83" mass="9593">MDLNWVTLFKEVETRNRRIRRDRFADPLDRPEWRGFLWVVPIIARLAARRGAETKAMRRDASRIAKGLSFRNSAAARGAGIPD</sequence>
<protein>
    <submittedName>
        <fullName evidence="2">Uncharacterized protein</fullName>
    </submittedName>
</protein>
<dbReference type="RefSeq" id="WP_080759974.1">
    <property type="nucleotide sequence ID" value="NZ_BMFI01000005.1"/>
</dbReference>
<dbReference type="Proteomes" id="UP000273611">
    <property type="component" value="Unassembled WGS sequence"/>
</dbReference>
<name>A0A3S0SWY2_9HYPH</name>
<dbReference type="AlphaFoldDB" id="A0A3S0SWY2"/>
<accession>A0A3S0SWY2</accession>